<feature type="coiled-coil region" evidence="1">
    <location>
        <begin position="84"/>
        <end position="111"/>
    </location>
</feature>
<dbReference type="EMBL" id="JYJG01000480">
    <property type="protein sequence ID" value="KJK33994.1"/>
    <property type="molecule type" value="Genomic_DNA"/>
</dbReference>
<sequence length="121" mass="13170">MPPGGRSGADSSPPVSHELSVEPEAIPALRSTFSSALTKLDKQIEMAITEFRVRPWAGDPVSAEAAEKFNDRSISDGDSALQALLNYQRQLKTAMDNLNQIERQYQVVEGDNTGMMNKSGC</sequence>
<feature type="region of interest" description="Disordered" evidence="2">
    <location>
        <begin position="1"/>
        <end position="21"/>
    </location>
</feature>
<dbReference type="RefSeq" id="WP_045317831.1">
    <property type="nucleotide sequence ID" value="NZ_JYJG01000480.1"/>
</dbReference>
<evidence type="ECO:0000313" key="3">
    <source>
        <dbReference type="EMBL" id="KJK33994.1"/>
    </source>
</evidence>
<accession>A0A0F0GEX9</accession>
<comment type="caution">
    <text evidence="3">The sequence shown here is derived from an EMBL/GenBank/DDBJ whole genome shotgun (WGS) entry which is preliminary data.</text>
</comment>
<evidence type="ECO:0000313" key="4">
    <source>
        <dbReference type="Proteomes" id="UP000033393"/>
    </source>
</evidence>
<evidence type="ECO:0000256" key="2">
    <source>
        <dbReference type="SAM" id="MobiDB-lite"/>
    </source>
</evidence>
<protein>
    <submittedName>
        <fullName evidence="3">Transcriptional regulator</fullName>
    </submittedName>
</protein>
<proteinExistence type="predicted"/>
<organism evidence="3 4">
    <name type="scientific">Lentzea aerocolonigenes</name>
    <name type="common">Lechevalieria aerocolonigenes</name>
    <name type="synonym">Saccharothrix aerocolonigenes</name>
    <dbReference type="NCBI Taxonomy" id="68170"/>
    <lineage>
        <taxon>Bacteria</taxon>
        <taxon>Bacillati</taxon>
        <taxon>Actinomycetota</taxon>
        <taxon>Actinomycetes</taxon>
        <taxon>Pseudonocardiales</taxon>
        <taxon>Pseudonocardiaceae</taxon>
        <taxon>Lentzea</taxon>
    </lineage>
</organism>
<name>A0A0F0GEX9_LENAE</name>
<dbReference type="Proteomes" id="UP000033393">
    <property type="component" value="Unassembled WGS sequence"/>
</dbReference>
<dbReference type="eggNOG" id="ENOG5034136">
    <property type="taxonomic scope" value="Bacteria"/>
</dbReference>
<keyword evidence="4" id="KW-1185">Reference proteome</keyword>
<dbReference type="STRING" id="68170.GCA_000974445_00689"/>
<keyword evidence="1" id="KW-0175">Coiled coil</keyword>
<reference evidence="3 4" key="1">
    <citation type="submission" date="2015-02" db="EMBL/GenBank/DDBJ databases">
        <authorList>
            <person name="Ju K.-S."/>
            <person name="Doroghazi J.R."/>
            <person name="Metcalf W."/>
        </authorList>
    </citation>
    <scope>NUCLEOTIDE SEQUENCE [LARGE SCALE GENOMIC DNA]</scope>
    <source>
        <strain evidence="3 4">NRRL B-16140</strain>
    </source>
</reference>
<dbReference type="OrthoDB" id="5189596at2"/>
<dbReference type="PATRIC" id="fig|68170.10.peg.2067"/>
<evidence type="ECO:0000256" key="1">
    <source>
        <dbReference type="SAM" id="Coils"/>
    </source>
</evidence>
<gene>
    <name evidence="3" type="ORF">UK23_44260</name>
</gene>
<dbReference type="AlphaFoldDB" id="A0A0F0GEX9"/>